<dbReference type="Proteomes" id="UP000248553">
    <property type="component" value="Unassembled WGS sequence"/>
</dbReference>
<name>A0A328BCL5_9BACT</name>
<evidence type="ECO:0000313" key="1">
    <source>
        <dbReference type="EMBL" id="RAK65072.1"/>
    </source>
</evidence>
<proteinExistence type="predicted"/>
<dbReference type="OrthoDB" id="881824at2"/>
<gene>
    <name evidence="1" type="ORF">DLM85_16135</name>
</gene>
<dbReference type="EMBL" id="QHKM01000005">
    <property type="protein sequence ID" value="RAK65072.1"/>
    <property type="molecule type" value="Genomic_DNA"/>
</dbReference>
<sequence>MPPLSGPVSRYYHNAAAVISHPLSSDYLHLGWSAARTSPDELRAVYEQTLRALQHFGLHKLLSDHSQRPPLPADIGTWMVQEWIPRAVREAGYSHCAVVENHAPLGRLAAQSIGAQLPPGLLTFRYFGTVAEAAAWLSAQ</sequence>
<dbReference type="AlphaFoldDB" id="A0A328BCL5"/>
<reference evidence="2" key="1">
    <citation type="submission" date="2018-05" db="EMBL/GenBank/DDBJ databases">
        <authorList>
            <person name="Nie L."/>
        </authorList>
    </citation>
    <scope>NUCLEOTIDE SEQUENCE [LARGE SCALE GENOMIC DNA]</scope>
    <source>
        <strain evidence="2">NL</strain>
    </source>
</reference>
<dbReference type="RefSeq" id="WP_111479157.1">
    <property type="nucleotide sequence ID" value="NZ_QHKM01000005.1"/>
</dbReference>
<evidence type="ECO:0008006" key="3">
    <source>
        <dbReference type="Google" id="ProtNLM"/>
    </source>
</evidence>
<organism evidence="1 2">
    <name type="scientific">Hymenobacter edaphi</name>
    <dbReference type="NCBI Taxonomy" id="2211146"/>
    <lineage>
        <taxon>Bacteria</taxon>
        <taxon>Pseudomonadati</taxon>
        <taxon>Bacteroidota</taxon>
        <taxon>Cytophagia</taxon>
        <taxon>Cytophagales</taxon>
        <taxon>Hymenobacteraceae</taxon>
        <taxon>Hymenobacter</taxon>
    </lineage>
</organism>
<accession>A0A328BCL5</accession>
<protein>
    <recommendedName>
        <fullName evidence="3">STAS/SEC14 domain-containing protein</fullName>
    </recommendedName>
</protein>
<keyword evidence="2" id="KW-1185">Reference proteome</keyword>
<comment type="caution">
    <text evidence="1">The sequence shown here is derived from an EMBL/GenBank/DDBJ whole genome shotgun (WGS) entry which is preliminary data.</text>
</comment>
<evidence type="ECO:0000313" key="2">
    <source>
        <dbReference type="Proteomes" id="UP000248553"/>
    </source>
</evidence>